<dbReference type="AlphaFoldDB" id="A0AAV2F8X2"/>
<accession>A0AAV2F8X2</accession>
<organism evidence="1 2">
    <name type="scientific">Linum trigynum</name>
    <dbReference type="NCBI Taxonomy" id="586398"/>
    <lineage>
        <taxon>Eukaryota</taxon>
        <taxon>Viridiplantae</taxon>
        <taxon>Streptophyta</taxon>
        <taxon>Embryophyta</taxon>
        <taxon>Tracheophyta</taxon>
        <taxon>Spermatophyta</taxon>
        <taxon>Magnoliopsida</taxon>
        <taxon>eudicotyledons</taxon>
        <taxon>Gunneridae</taxon>
        <taxon>Pentapetalae</taxon>
        <taxon>rosids</taxon>
        <taxon>fabids</taxon>
        <taxon>Malpighiales</taxon>
        <taxon>Linaceae</taxon>
        <taxon>Linum</taxon>
    </lineage>
</organism>
<keyword evidence="2" id="KW-1185">Reference proteome</keyword>
<name>A0AAV2F8X2_9ROSI</name>
<evidence type="ECO:0000313" key="2">
    <source>
        <dbReference type="Proteomes" id="UP001497516"/>
    </source>
</evidence>
<gene>
    <name evidence="1" type="ORF">LTRI10_LOCUS35184</name>
</gene>
<sequence>MHGVVKFAVKKGQLFKLQSSILPYTRYFAESLVKEAEADNNIVAIHAEWVMGYLLKVSIHYVPSTHLSSKEDMIRLYMMWIFRSYRSGSLLICFRFPRGNRIAAVIPFNN</sequence>
<proteinExistence type="predicted"/>
<dbReference type="Proteomes" id="UP001497516">
    <property type="component" value="Chromosome 6"/>
</dbReference>
<dbReference type="EMBL" id="OZ034819">
    <property type="protein sequence ID" value="CAL1394698.1"/>
    <property type="molecule type" value="Genomic_DNA"/>
</dbReference>
<evidence type="ECO:0000313" key="1">
    <source>
        <dbReference type="EMBL" id="CAL1394698.1"/>
    </source>
</evidence>
<protein>
    <submittedName>
        <fullName evidence="1">Uncharacterized protein</fullName>
    </submittedName>
</protein>
<reference evidence="1 2" key="1">
    <citation type="submission" date="2024-04" db="EMBL/GenBank/DDBJ databases">
        <authorList>
            <person name="Fracassetti M."/>
        </authorList>
    </citation>
    <scope>NUCLEOTIDE SEQUENCE [LARGE SCALE GENOMIC DNA]</scope>
</reference>